<organism evidence="1">
    <name type="scientific">Alexandrium monilatum</name>
    <dbReference type="NCBI Taxonomy" id="311494"/>
    <lineage>
        <taxon>Eukaryota</taxon>
        <taxon>Sar</taxon>
        <taxon>Alveolata</taxon>
        <taxon>Dinophyceae</taxon>
        <taxon>Gonyaulacales</taxon>
        <taxon>Pyrocystaceae</taxon>
        <taxon>Alexandrium</taxon>
    </lineage>
</organism>
<dbReference type="EMBL" id="HBNR01022937">
    <property type="protein sequence ID" value="CAE4575700.1"/>
    <property type="molecule type" value="Transcribed_RNA"/>
</dbReference>
<reference evidence="1" key="1">
    <citation type="submission" date="2021-01" db="EMBL/GenBank/DDBJ databases">
        <authorList>
            <person name="Corre E."/>
            <person name="Pelletier E."/>
            <person name="Niang G."/>
            <person name="Scheremetjew M."/>
            <person name="Finn R."/>
            <person name="Kale V."/>
            <person name="Holt S."/>
            <person name="Cochrane G."/>
            <person name="Meng A."/>
            <person name="Brown T."/>
            <person name="Cohen L."/>
        </authorList>
    </citation>
    <scope>NUCLEOTIDE SEQUENCE</scope>
    <source>
        <strain evidence="1">CCMP3105</strain>
    </source>
</reference>
<sequence length="108" mass="11189">MHTCKPFPLGARAALGQRALPQPPAAGAAAAALAVRLASKGLGLSGQGAVDAPSASQVVGRRIDDPAAPDEVDLWELRPYVLVALLLERCRAWALPPRRHVAVAGVDL</sequence>
<proteinExistence type="predicted"/>
<name>A0A7S4Q8E8_9DINO</name>
<dbReference type="AlphaFoldDB" id="A0A7S4Q8E8"/>
<gene>
    <name evidence="1" type="ORF">AMON00008_LOCUS15320</name>
</gene>
<accession>A0A7S4Q8E8</accession>
<evidence type="ECO:0000313" key="1">
    <source>
        <dbReference type="EMBL" id="CAE4575700.1"/>
    </source>
</evidence>
<protein>
    <submittedName>
        <fullName evidence="1">Uncharacterized protein</fullName>
    </submittedName>
</protein>